<comment type="caution">
    <text evidence="2">The sequence shown here is derived from an EMBL/GenBank/DDBJ whole genome shotgun (WGS) entry which is preliminary data.</text>
</comment>
<dbReference type="PANTHER" id="PTHR33744">
    <property type="entry name" value="CARBOHYDRATE DIACID REGULATOR"/>
    <property type="match status" value="1"/>
</dbReference>
<dbReference type="InterPro" id="IPR042070">
    <property type="entry name" value="PucR_C-HTH_sf"/>
</dbReference>
<dbReference type="Pfam" id="PF13556">
    <property type="entry name" value="HTH_30"/>
    <property type="match status" value="1"/>
</dbReference>
<reference evidence="2 3" key="1">
    <citation type="submission" date="2016-06" db="EMBL/GenBank/DDBJ databases">
        <authorList>
            <person name="Kjaerup R.B."/>
            <person name="Dalgaard T.S."/>
            <person name="Juul-Madsen H.R."/>
        </authorList>
    </citation>
    <scope>NUCLEOTIDE SEQUENCE [LARGE SCALE GENOMIC DNA]</scope>
    <source>
        <strain evidence="2 3">E152</strain>
    </source>
</reference>
<dbReference type="InterPro" id="IPR051448">
    <property type="entry name" value="CdaR-like_regulators"/>
</dbReference>
<dbReference type="AlphaFoldDB" id="A0A1A2STD2"/>
<dbReference type="EMBL" id="LZJU01000180">
    <property type="protein sequence ID" value="OBH67478.1"/>
    <property type="molecule type" value="Genomic_DNA"/>
</dbReference>
<dbReference type="Proteomes" id="UP000092389">
    <property type="component" value="Unassembled WGS sequence"/>
</dbReference>
<organism evidence="2 3">
    <name type="scientific">Mycobacterium mantenii</name>
    <dbReference type="NCBI Taxonomy" id="560555"/>
    <lineage>
        <taxon>Bacteria</taxon>
        <taxon>Bacillati</taxon>
        <taxon>Actinomycetota</taxon>
        <taxon>Actinomycetes</taxon>
        <taxon>Mycobacteriales</taxon>
        <taxon>Mycobacteriaceae</taxon>
        <taxon>Mycobacterium</taxon>
        <taxon>Mycobacterium avium complex (MAC)</taxon>
    </lineage>
</organism>
<dbReference type="Gene3D" id="1.10.10.2840">
    <property type="entry name" value="PucR C-terminal helix-turn-helix domain"/>
    <property type="match status" value="1"/>
</dbReference>
<gene>
    <name evidence="2" type="ORF">A5683_09375</name>
</gene>
<proteinExistence type="predicted"/>
<evidence type="ECO:0000313" key="2">
    <source>
        <dbReference type="EMBL" id="OBH67478.1"/>
    </source>
</evidence>
<evidence type="ECO:0000259" key="1">
    <source>
        <dbReference type="Pfam" id="PF13556"/>
    </source>
</evidence>
<accession>A0A1A2STD2</accession>
<feature type="domain" description="PucR C-terminal helix-turn-helix" evidence="1">
    <location>
        <begin position="469"/>
        <end position="527"/>
    </location>
</feature>
<dbReference type="PANTHER" id="PTHR33744:SF17">
    <property type="entry name" value="CONSERVED PROTEIN"/>
    <property type="match status" value="1"/>
</dbReference>
<dbReference type="InterPro" id="IPR025736">
    <property type="entry name" value="PucR_C-HTH_dom"/>
</dbReference>
<name>A0A1A2STD2_MYCNT</name>
<protein>
    <submittedName>
        <fullName evidence="2">Transcriptional regulator</fullName>
    </submittedName>
</protein>
<dbReference type="RefSeq" id="WP_067913829.1">
    <property type="nucleotide sequence ID" value="NZ_LZJP01000043.1"/>
</dbReference>
<sequence length="531" mass="56590">MAGVGLGQLLLALDATLVSLVDAPRGLDLPVGSAALIDSDDVRLGLAAAAGNADVFFLLGIADDEALRWMDKQARERVPVAVFVKGPSNALVAKAVAGGSAVVAVDPRARWERLYQLVNHVLEHHGDRADATDDSGTDLFGLAQSLADRIHGMVSIENAQSHVLAYSASNDEADELRRLSILGRAGPPEHLEWIGQWGIFDALRSGTEVVRVAERPELGLRPRLAIGIYRPGPDARRPPVFAGTIWVQQGSQPLADDAEEMLRGAAVLAARIMSRLAARPSTHARRVQQLLGLGDAEVVARVDVAAVARELGLAADGDAALIGWDAADGSPRHARLADVIALSASAFRHDAQVASVGSRTYVLLSQTHNRSVTSWVRGTIGAMRAELGVQLRAAIAAPVAGLAGVAAARLEVDRVLDTAERHPISFGQVTSLAEARTAVLLDEIVTLVGGDERLIDPRIVALRNDDPVLAETLRTYLDAFGDIAAAARSLRVHPNTVRYRVRRIEKLLSTSLADPEVRLLFSLGLRVLESH</sequence>
<dbReference type="OrthoDB" id="3190266at2"/>
<evidence type="ECO:0000313" key="3">
    <source>
        <dbReference type="Proteomes" id="UP000092389"/>
    </source>
</evidence>